<reference evidence="8 9" key="1">
    <citation type="submission" date="2023-06" db="EMBL/GenBank/DDBJ databases">
        <title>Rock-solubilizing bacteria, Microbacterium invictum, promotes re-establishment of vegetation in rocky wasteland by accelerating rock bio-weathering and reshaping soil bacterial community.</title>
        <authorList>
            <person name="Liu C."/>
        </authorList>
    </citation>
    <scope>NUCLEOTIDE SEQUENCE [LARGE SCALE GENOMIC DNA]</scope>
    <source>
        <strain evidence="8 9">X-18</strain>
    </source>
</reference>
<dbReference type="SMART" id="SM00448">
    <property type="entry name" value="REC"/>
    <property type="match status" value="1"/>
</dbReference>
<feature type="domain" description="HTH luxR-type" evidence="6">
    <location>
        <begin position="160"/>
        <end position="225"/>
    </location>
</feature>
<dbReference type="Pfam" id="PF00072">
    <property type="entry name" value="Response_reg"/>
    <property type="match status" value="1"/>
</dbReference>
<evidence type="ECO:0000256" key="5">
    <source>
        <dbReference type="PROSITE-ProRule" id="PRU00169"/>
    </source>
</evidence>
<dbReference type="CDD" id="cd17535">
    <property type="entry name" value="REC_NarL-like"/>
    <property type="match status" value="1"/>
</dbReference>
<organism evidence="8 9">
    <name type="scientific">Microbacterium invictum</name>
    <dbReference type="NCBI Taxonomy" id="515415"/>
    <lineage>
        <taxon>Bacteria</taxon>
        <taxon>Bacillati</taxon>
        <taxon>Actinomycetota</taxon>
        <taxon>Actinomycetes</taxon>
        <taxon>Micrococcales</taxon>
        <taxon>Microbacteriaceae</taxon>
        <taxon>Microbacterium</taxon>
    </lineage>
</organism>
<dbReference type="EMBL" id="CP139779">
    <property type="protein sequence ID" value="WQB69761.1"/>
    <property type="molecule type" value="Genomic_DNA"/>
</dbReference>
<feature type="domain" description="Response regulatory" evidence="7">
    <location>
        <begin position="15"/>
        <end position="131"/>
    </location>
</feature>
<dbReference type="RefSeq" id="WP_322409883.1">
    <property type="nucleotide sequence ID" value="NZ_CP139779.1"/>
</dbReference>
<dbReference type="CDD" id="cd06170">
    <property type="entry name" value="LuxR_C_like"/>
    <property type="match status" value="1"/>
</dbReference>
<keyword evidence="4" id="KW-0804">Transcription</keyword>
<dbReference type="InterPro" id="IPR058245">
    <property type="entry name" value="NreC/VraR/RcsB-like_REC"/>
</dbReference>
<evidence type="ECO:0000256" key="4">
    <source>
        <dbReference type="ARBA" id="ARBA00023163"/>
    </source>
</evidence>
<proteinExistence type="predicted"/>
<dbReference type="SUPFAM" id="SSF52172">
    <property type="entry name" value="CheY-like"/>
    <property type="match status" value="1"/>
</dbReference>
<evidence type="ECO:0000256" key="3">
    <source>
        <dbReference type="ARBA" id="ARBA00023125"/>
    </source>
</evidence>
<keyword evidence="2" id="KW-0805">Transcription regulation</keyword>
<dbReference type="InterPro" id="IPR000792">
    <property type="entry name" value="Tscrpt_reg_LuxR_C"/>
</dbReference>
<protein>
    <submittedName>
        <fullName evidence="8">Response regulator transcription factor</fullName>
    </submittedName>
</protein>
<dbReference type="SUPFAM" id="SSF46894">
    <property type="entry name" value="C-terminal effector domain of the bipartite response regulators"/>
    <property type="match status" value="1"/>
</dbReference>
<dbReference type="SMART" id="SM00421">
    <property type="entry name" value="HTH_LUXR"/>
    <property type="match status" value="1"/>
</dbReference>
<gene>
    <name evidence="8" type="ORF">T9R20_13820</name>
</gene>
<evidence type="ECO:0000256" key="1">
    <source>
        <dbReference type="ARBA" id="ARBA00022553"/>
    </source>
</evidence>
<dbReference type="PANTHER" id="PTHR43214">
    <property type="entry name" value="TWO-COMPONENT RESPONSE REGULATOR"/>
    <property type="match status" value="1"/>
</dbReference>
<dbReference type="Pfam" id="PF00196">
    <property type="entry name" value="GerE"/>
    <property type="match status" value="1"/>
</dbReference>
<name>A0ABZ0V811_9MICO</name>
<dbReference type="InterPro" id="IPR016032">
    <property type="entry name" value="Sig_transdc_resp-reg_C-effctor"/>
</dbReference>
<feature type="modified residue" description="4-aspartylphosphate" evidence="5">
    <location>
        <position position="66"/>
    </location>
</feature>
<dbReference type="PROSITE" id="PS50043">
    <property type="entry name" value="HTH_LUXR_2"/>
    <property type="match status" value="1"/>
</dbReference>
<evidence type="ECO:0000259" key="6">
    <source>
        <dbReference type="PROSITE" id="PS50043"/>
    </source>
</evidence>
<dbReference type="Proteomes" id="UP001324533">
    <property type="component" value="Chromosome"/>
</dbReference>
<dbReference type="PANTHER" id="PTHR43214:SF24">
    <property type="entry name" value="TRANSCRIPTIONAL REGULATORY PROTEIN NARL-RELATED"/>
    <property type="match status" value="1"/>
</dbReference>
<evidence type="ECO:0000259" key="7">
    <source>
        <dbReference type="PROSITE" id="PS50110"/>
    </source>
</evidence>
<sequence length="236" mass="25401">MTGTTLITADREPIRVAIADDQALVRAGLRMVLEAEPDIDVVGEASDGHEAIELVRGRRVDVVLMDVRMPRVDGIAATASIVSGPQAPRVLILTTFDLDEHAFAAIRAGASGFMLKDARPADLLAAIRAVHAGDAALAPRITRRMLELFGQEVPARAPEPSEDALSLTPREREVLTAIGEGLSNAEIAARQFVAESTVKTHVGRLLTKLDARDRVHLVIYAYEHGLLARKGRPDAD</sequence>
<keyword evidence="1 5" id="KW-0597">Phosphoprotein</keyword>
<dbReference type="InterPro" id="IPR011006">
    <property type="entry name" value="CheY-like_superfamily"/>
</dbReference>
<dbReference type="PROSITE" id="PS50110">
    <property type="entry name" value="RESPONSE_REGULATORY"/>
    <property type="match status" value="1"/>
</dbReference>
<evidence type="ECO:0000313" key="9">
    <source>
        <dbReference type="Proteomes" id="UP001324533"/>
    </source>
</evidence>
<keyword evidence="3" id="KW-0238">DNA-binding</keyword>
<dbReference type="PRINTS" id="PR00038">
    <property type="entry name" value="HTHLUXR"/>
</dbReference>
<dbReference type="InterPro" id="IPR039420">
    <property type="entry name" value="WalR-like"/>
</dbReference>
<dbReference type="InterPro" id="IPR001789">
    <property type="entry name" value="Sig_transdc_resp-reg_receiver"/>
</dbReference>
<evidence type="ECO:0000256" key="2">
    <source>
        <dbReference type="ARBA" id="ARBA00023015"/>
    </source>
</evidence>
<keyword evidence="9" id="KW-1185">Reference proteome</keyword>
<evidence type="ECO:0000313" key="8">
    <source>
        <dbReference type="EMBL" id="WQB69761.1"/>
    </source>
</evidence>
<dbReference type="Gene3D" id="3.40.50.2300">
    <property type="match status" value="1"/>
</dbReference>
<accession>A0ABZ0V811</accession>